<dbReference type="EMBL" id="JBBEUB010000014">
    <property type="protein sequence ID" value="MEJ2905667.1"/>
    <property type="molecule type" value="Genomic_DNA"/>
</dbReference>
<evidence type="ECO:0008006" key="3">
    <source>
        <dbReference type="Google" id="ProtNLM"/>
    </source>
</evidence>
<dbReference type="Proteomes" id="UP001378956">
    <property type="component" value="Unassembled WGS sequence"/>
</dbReference>
<organism evidence="1 2">
    <name type="scientific">Pedobacter panaciterrae</name>
    <dbReference type="NCBI Taxonomy" id="363849"/>
    <lineage>
        <taxon>Bacteria</taxon>
        <taxon>Pseudomonadati</taxon>
        <taxon>Bacteroidota</taxon>
        <taxon>Sphingobacteriia</taxon>
        <taxon>Sphingobacteriales</taxon>
        <taxon>Sphingobacteriaceae</taxon>
        <taxon>Pedobacter</taxon>
    </lineage>
</organism>
<dbReference type="SUPFAM" id="SSF52266">
    <property type="entry name" value="SGNH hydrolase"/>
    <property type="match status" value="1"/>
</dbReference>
<comment type="caution">
    <text evidence="1">The sequence shown here is derived from an EMBL/GenBank/DDBJ whole genome shotgun (WGS) entry which is preliminary data.</text>
</comment>
<evidence type="ECO:0000313" key="1">
    <source>
        <dbReference type="EMBL" id="MEJ2905667.1"/>
    </source>
</evidence>
<evidence type="ECO:0000313" key="2">
    <source>
        <dbReference type="Proteomes" id="UP001378956"/>
    </source>
</evidence>
<dbReference type="RefSeq" id="WP_337718065.1">
    <property type="nucleotide sequence ID" value="NZ_JBBEUB010000014.1"/>
</dbReference>
<gene>
    <name evidence="1" type="ORF">WAE58_24700</name>
</gene>
<proteinExistence type="predicted"/>
<dbReference type="InterPro" id="IPR036514">
    <property type="entry name" value="SGNH_hydro_sf"/>
</dbReference>
<protein>
    <recommendedName>
        <fullName evidence="3">GDSL-like lipase/acylhydrolase family protein</fullName>
    </recommendedName>
</protein>
<keyword evidence="2" id="KW-1185">Reference proteome</keyword>
<sequence>MSKKVKTLLVKLLVLALALIVADLAGGLVLKYLFNKQRSGKYFTTSHAIKDGKEQVLIFGNSHAAQHFDAPLMAKTLSKSVFNFGNQGQSLLYTYPLVKSVLSRYQPELIILNLDYNELRYDPTDYERLAILLPYYHVNPVIDSTISLIPDRAALKAKSHLYRYNSTLGYILLNTYGHSFGKSMESLGYDPVEGDMCAGTVNREEADRGKIAFDKNKIDYLIKLISFIQSKQVKLLITTTPLMEYDSNKKEVYREKLLQLLTKMNVNYLDYGSSAEFRGKCELFHDTSHLNAMGAALWTKTLLNDLPKYFDQF</sequence>
<reference evidence="1 2" key="1">
    <citation type="submission" date="2024-03" db="EMBL/GenBank/DDBJ databases">
        <title>Sequence of Lycoming College Course Isolates.</title>
        <authorList>
            <person name="Plotts O."/>
            <person name="Newman J."/>
        </authorList>
    </citation>
    <scope>NUCLEOTIDE SEQUENCE [LARGE SCALE GENOMIC DNA]</scope>
    <source>
        <strain evidence="1 2">CJB-3</strain>
    </source>
</reference>
<dbReference type="Gene3D" id="3.40.50.1110">
    <property type="entry name" value="SGNH hydrolase"/>
    <property type="match status" value="1"/>
</dbReference>
<accession>A0ABU8NTS0</accession>
<name>A0ABU8NTS0_9SPHI</name>